<evidence type="ECO:0000256" key="1">
    <source>
        <dbReference type="SAM" id="MobiDB-lite"/>
    </source>
</evidence>
<proteinExistence type="predicted"/>
<accession>A0A4Y2KUL4</accession>
<sequence length="76" mass="8962">MTSAYALIYELVVLPDCHLSILQLTDTPVKNERLIKNEDQRKLWQLKKAEVNKTKRNKPDKNSTKKEKVAKRHLDF</sequence>
<dbReference type="Proteomes" id="UP000499080">
    <property type="component" value="Unassembled WGS sequence"/>
</dbReference>
<evidence type="ECO:0000313" key="3">
    <source>
        <dbReference type="Proteomes" id="UP000499080"/>
    </source>
</evidence>
<evidence type="ECO:0000313" key="2">
    <source>
        <dbReference type="EMBL" id="GBN05720.1"/>
    </source>
</evidence>
<keyword evidence="3" id="KW-1185">Reference proteome</keyword>
<name>A0A4Y2KUL4_ARAVE</name>
<feature type="region of interest" description="Disordered" evidence="1">
    <location>
        <begin position="49"/>
        <end position="76"/>
    </location>
</feature>
<dbReference type="EMBL" id="BGPR01004994">
    <property type="protein sequence ID" value="GBN05720.1"/>
    <property type="molecule type" value="Genomic_DNA"/>
</dbReference>
<reference evidence="2 3" key="1">
    <citation type="journal article" date="2019" name="Sci. Rep.">
        <title>Orb-weaving spider Araneus ventricosus genome elucidates the spidroin gene catalogue.</title>
        <authorList>
            <person name="Kono N."/>
            <person name="Nakamura H."/>
            <person name="Ohtoshi R."/>
            <person name="Moran D.A.P."/>
            <person name="Shinohara A."/>
            <person name="Yoshida Y."/>
            <person name="Fujiwara M."/>
            <person name="Mori M."/>
            <person name="Tomita M."/>
            <person name="Arakawa K."/>
        </authorList>
    </citation>
    <scope>NUCLEOTIDE SEQUENCE [LARGE SCALE GENOMIC DNA]</scope>
</reference>
<dbReference type="AlphaFoldDB" id="A0A4Y2KUL4"/>
<comment type="caution">
    <text evidence="2">The sequence shown here is derived from an EMBL/GenBank/DDBJ whole genome shotgun (WGS) entry which is preliminary data.</text>
</comment>
<protein>
    <submittedName>
        <fullName evidence="2">Uncharacterized protein</fullName>
    </submittedName>
</protein>
<gene>
    <name evidence="2" type="ORF">AVEN_207666_1</name>
</gene>
<organism evidence="2 3">
    <name type="scientific">Araneus ventricosus</name>
    <name type="common">Orbweaver spider</name>
    <name type="synonym">Epeira ventricosa</name>
    <dbReference type="NCBI Taxonomy" id="182803"/>
    <lineage>
        <taxon>Eukaryota</taxon>
        <taxon>Metazoa</taxon>
        <taxon>Ecdysozoa</taxon>
        <taxon>Arthropoda</taxon>
        <taxon>Chelicerata</taxon>
        <taxon>Arachnida</taxon>
        <taxon>Araneae</taxon>
        <taxon>Araneomorphae</taxon>
        <taxon>Entelegynae</taxon>
        <taxon>Araneoidea</taxon>
        <taxon>Araneidae</taxon>
        <taxon>Araneus</taxon>
    </lineage>
</organism>